<keyword evidence="6" id="KW-1185">Reference proteome</keyword>
<proteinExistence type="inferred from homology"/>
<evidence type="ECO:0000313" key="5">
    <source>
        <dbReference type="EMBL" id="KAF5751928.1"/>
    </source>
</evidence>
<feature type="compositionally biased region" description="Polar residues" evidence="4">
    <location>
        <begin position="90"/>
        <end position="102"/>
    </location>
</feature>
<gene>
    <name evidence="5" type="ORF">HS088_TW02G00947</name>
</gene>
<name>A0A7J7E005_TRIWF</name>
<dbReference type="Proteomes" id="UP000593562">
    <property type="component" value="Unassembled WGS sequence"/>
</dbReference>
<feature type="region of interest" description="Disordered" evidence="4">
    <location>
        <begin position="1"/>
        <end position="26"/>
    </location>
</feature>
<evidence type="ECO:0000256" key="2">
    <source>
        <dbReference type="ARBA" id="ARBA00009937"/>
    </source>
</evidence>
<dbReference type="PANTHER" id="PTHR35735:SF8">
    <property type="entry name" value="PROTEIN NIM1-INTERACTING 2"/>
    <property type="match status" value="1"/>
</dbReference>
<dbReference type="Pfam" id="PF15699">
    <property type="entry name" value="NPR1_interact"/>
    <property type="match status" value="1"/>
</dbReference>
<dbReference type="AlphaFoldDB" id="A0A7J7E005"/>
<dbReference type="GO" id="GO:0005634">
    <property type="term" value="C:nucleus"/>
    <property type="evidence" value="ECO:0007669"/>
    <property type="project" value="UniProtKB-SubCell"/>
</dbReference>
<reference evidence="5 6" key="1">
    <citation type="journal article" date="2020" name="Nat. Commun.">
        <title>Genome of Tripterygium wilfordii and identification of cytochrome P450 involved in triptolide biosynthesis.</title>
        <authorList>
            <person name="Tu L."/>
            <person name="Su P."/>
            <person name="Zhang Z."/>
            <person name="Gao L."/>
            <person name="Wang J."/>
            <person name="Hu T."/>
            <person name="Zhou J."/>
            <person name="Zhang Y."/>
            <person name="Zhao Y."/>
            <person name="Liu Y."/>
            <person name="Song Y."/>
            <person name="Tong Y."/>
            <person name="Lu Y."/>
            <person name="Yang J."/>
            <person name="Xu C."/>
            <person name="Jia M."/>
            <person name="Peters R.J."/>
            <person name="Huang L."/>
            <person name="Gao W."/>
        </authorList>
    </citation>
    <scope>NUCLEOTIDE SEQUENCE [LARGE SCALE GENOMIC DNA]</scope>
    <source>
        <strain evidence="6">cv. XIE 37</strain>
        <tissue evidence="5">Leaf</tissue>
    </source>
</reference>
<evidence type="ECO:0000256" key="3">
    <source>
        <dbReference type="ARBA" id="ARBA00023242"/>
    </source>
</evidence>
<accession>A0A7J7E005</accession>
<evidence type="ECO:0000313" key="6">
    <source>
        <dbReference type="Proteomes" id="UP000593562"/>
    </source>
</evidence>
<keyword evidence="3" id="KW-0539">Nucleus</keyword>
<dbReference type="GO" id="GO:0010112">
    <property type="term" value="P:regulation of systemic acquired resistance"/>
    <property type="evidence" value="ECO:0007669"/>
    <property type="project" value="InterPro"/>
</dbReference>
<protein>
    <recommendedName>
        <fullName evidence="7">Protein NIM1-INTERACTING 2-like</fullName>
    </recommendedName>
</protein>
<dbReference type="InterPro" id="IPR034577">
    <property type="entry name" value="NIMIN-2"/>
</dbReference>
<sequence length="102" mass="11838">MEQPKKKREDDAILGGKRVKSDGEQTVKEEEVEEFFAILRRIRVAVEYFDKGESKGGREMREKRWRPCFRKDDFEVVAGGSNGDKRQRSFDLNSDPPSKNSV</sequence>
<organism evidence="5 6">
    <name type="scientific">Tripterygium wilfordii</name>
    <name type="common">Thunder God vine</name>
    <dbReference type="NCBI Taxonomy" id="458696"/>
    <lineage>
        <taxon>Eukaryota</taxon>
        <taxon>Viridiplantae</taxon>
        <taxon>Streptophyta</taxon>
        <taxon>Embryophyta</taxon>
        <taxon>Tracheophyta</taxon>
        <taxon>Spermatophyta</taxon>
        <taxon>Magnoliopsida</taxon>
        <taxon>eudicotyledons</taxon>
        <taxon>Gunneridae</taxon>
        <taxon>Pentapetalae</taxon>
        <taxon>rosids</taxon>
        <taxon>fabids</taxon>
        <taxon>Celastrales</taxon>
        <taxon>Celastraceae</taxon>
        <taxon>Tripterygium</taxon>
    </lineage>
</organism>
<dbReference type="PANTHER" id="PTHR35735">
    <property type="entry name" value="PROTEIN NIM1-INTERACTING 2"/>
    <property type="match status" value="1"/>
</dbReference>
<comment type="subcellular location">
    <subcellularLocation>
        <location evidence="1">Nucleus</location>
    </subcellularLocation>
</comment>
<comment type="similarity">
    <text evidence="2">Belongs to the NPR1-interactor family.</text>
</comment>
<evidence type="ECO:0000256" key="4">
    <source>
        <dbReference type="SAM" id="MobiDB-lite"/>
    </source>
</evidence>
<feature type="region of interest" description="Disordered" evidence="4">
    <location>
        <begin position="76"/>
        <end position="102"/>
    </location>
</feature>
<dbReference type="EMBL" id="JAAARO010000002">
    <property type="protein sequence ID" value="KAF5751928.1"/>
    <property type="molecule type" value="Genomic_DNA"/>
</dbReference>
<comment type="caution">
    <text evidence="5">The sequence shown here is derived from an EMBL/GenBank/DDBJ whole genome shotgun (WGS) entry which is preliminary data.</text>
</comment>
<dbReference type="InterPro" id="IPR031425">
    <property type="entry name" value="NPR1/NH1-interacting"/>
</dbReference>
<dbReference type="InParanoid" id="A0A7J7E005"/>
<evidence type="ECO:0008006" key="7">
    <source>
        <dbReference type="Google" id="ProtNLM"/>
    </source>
</evidence>
<evidence type="ECO:0000256" key="1">
    <source>
        <dbReference type="ARBA" id="ARBA00004123"/>
    </source>
</evidence>